<dbReference type="Proteomes" id="UP000049855">
    <property type="component" value="Unassembled WGS sequence"/>
</dbReference>
<accession>A0A0U1KUS6</accession>
<proteinExistence type="predicted"/>
<evidence type="ECO:0000313" key="1">
    <source>
        <dbReference type="EMBL" id="CQR71096.1"/>
    </source>
</evidence>
<dbReference type="EMBL" id="CTRP01000003">
    <property type="protein sequence ID" value="CQR71096.1"/>
    <property type="molecule type" value="Genomic_DNA"/>
</dbReference>
<evidence type="ECO:0000313" key="2">
    <source>
        <dbReference type="Proteomes" id="UP000049855"/>
    </source>
</evidence>
<keyword evidence="2" id="KW-1185">Reference proteome</keyword>
<sequence length="41" mass="4842">MGFDPANALQIKDINFYNKAIKKILDLKLHFLLYFRISPQC</sequence>
<gene>
    <name evidence="1" type="ORF">SpAn4DRAFT_2074</name>
</gene>
<name>A0A0U1KUS6_9FIRM</name>
<reference evidence="2" key="1">
    <citation type="submission" date="2015-03" db="EMBL/GenBank/DDBJ databases">
        <authorList>
            <person name="Nijsse Bart"/>
        </authorList>
    </citation>
    <scope>NUCLEOTIDE SEQUENCE [LARGE SCALE GENOMIC DNA]</scope>
</reference>
<organism evidence="1 2">
    <name type="scientific">Sporomusa ovata</name>
    <dbReference type="NCBI Taxonomy" id="2378"/>
    <lineage>
        <taxon>Bacteria</taxon>
        <taxon>Bacillati</taxon>
        <taxon>Bacillota</taxon>
        <taxon>Negativicutes</taxon>
        <taxon>Selenomonadales</taxon>
        <taxon>Sporomusaceae</taxon>
        <taxon>Sporomusa</taxon>
    </lineage>
</organism>
<protein>
    <submittedName>
        <fullName evidence="1">Uncharacterized protein</fullName>
    </submittedName>
</protein>
<dbReference type="AlphaFoldDB" id="A0A0U1KUS6"/>